<dbReference type="Pfam" id="PF00586">
    <property type="entry name" value="AIRS"/>
    <property type="match status" value="1"/>
</dbReference>
<proteinExistence type="inferred from homology"/>
<dbReference type="AlphaFoldDB" id="A0A6J6KIH1"/>
<reference evidence="4" key="1">
    <citation type="submission" date="2020-05" db="EMBL/GenBank/DDBJ databases">
        <authorList>
            <person name="Chiriac C."/>
            <person name="Salcher M."/>
            <person name="Ghai R."/>
            <person name="Kavagutti S V."/>
        </authorList>
    </citation>
    <scope>NUCLEOTIDE SEQUENCE</scope>
</reference>
<dbReference type="GO" id="GO:0009030">
    <property type="term" value="F:thiamine-phosphate kinase activity"/>
    <property type="evidence" value="ECO:0007669"/>
    <property type="project" value="InterPro"/>
</dbReference>
<dbReference type="InterPro" id="IPR010918">
    <property type="entry name" value="PurM-like_C_dom"/>
</dbReference>
<evidence type="ECO:0000313" key="3">
    <source>
        <dbReference type="EMBL" id="CAB4648327.1"/>
    </source>
</evidence>
<organism evidence="4">
    <name type="scientific">freshwater metagenome</name>
    <dbReference type="NCBI Taxonomy" id="449393"/>
    <lineage>
        <taxon>unclassified sequences</taxon>
        <taxon>metagenomes</taxon>
        <taxon>ecological metagenomes</taxon>
    </lineage>
</organism>
<feature type="domain" description="PurM-like N-terminal" evidence="1">
    <location>
        <begin position="35"/>
        <end position="146"/>
    </location>
</feature>
<dbReference type="NCBIfam" id="NF004351">
    <property type="entry name" value="PRK05731.1-4"/>
    <property type="match status" value="1"/>
</dbReference>
<dbReference type="SUPFAM" id="SSF55326">
    <property type="entry name" value="PurM N-terminal domain-like"/>
    <property type="match status" value="1"/>
</dbReference>
<evidence type="ECO:0000313" key="4">
    <source>
        <dbReference type="EMBL" id="CAB4648838.1"/>
    </source>
</evidence>
<dbReference type="Pfam" id="PF02769">
    <property type="entry name" value="AIRS_C"/>
    <property type="match status" value="1"/>
</dbReference>
<dbReference type="SUPFAM" id="SSF56042">
    <property type="entry name" value="PurM C-terminal domain-like"/>
    <property type="match status" value="1"/>
</dbReference>
<dbReference type="InterPro" id="IPR016188">
    <property type="entry name" value="PurM-like_N"/>
</dbReference>
<dbReference type="NCBIfam" id="TIGR01379">
    <property type="entry name" value="thiL"/>
    <property type="match status" value="1"/>
</dbReference>
<dbReference type="Gene3D" id="3.90.650.10">
    <property type="entry name" value="PurM-like C-terminal domain"/>
    <property type="match status" value="1"/>
</dbReference>
<dbReference type="HAMAP" id="MF_02128">
    <property type="entry name" value="TMP_kinase"/>
    <property type="match status" value="1"/>
</dbReference>
<accession>A0A6J6KIH1</accession>
<dbReference type="InterPro" id="IPR036921">
    <property type="entry name" value="PurM-like_N_sf"/>
</dbReference>
<dbReference type="CDD" id="cd02194">
    <property type="entry name" value="ThiL"/>
    <property type="match status" value="1"/>
</dbReference>
<dbReference type="Gene3D" id="3.30.1330.10">
    <property type="entry name" value="PurM-like, N-terminal domain"/>
    <property type="match status" value="1"/>
</dbReference>
<sequence length="317" mass="32443">MGGQTVGQLGEFALIDAIAARLAKSSNETVSVGIGDDSAVVSAKGGNVVACIDMLTQGVHFRLDWSEAKDIGRKAAAQNLADIFAMGATPTALLVGLALPSDTPVSWVMGLADGLSEEASLVGVTVVGGDIVRGDSIAISVTALGELGERAAILRSGAKPGDVLALAGRLGFAQAGLLMLSRGFRSPRVLVGAHRVPEPPYELVRLATHATSMIDISDGLVSDLSHIAKASGVSINIKTAEFEIPEPLAAAASAFNGDALEWILTGGEDHAFAATFTNALDVPSGWTIIGLVEAGEPAVTVDGETYSGKGWDHFSTN</sequence>
<protein>
    <submittedName>
        <fullName evidence="4">Unannotated protein</fullName>
    </submittedName>
</protein>
<evidence type="ECO:0000259" key="1">
    <source>
        <dbReference type="Pfam" id="PF00586"/>
    </source>
</evidence>
<dbReference type="PANTHER" id="PTHR30270:SF0">
    <property type="entry name" value="THIAMINE-MONOPHOSPHATE KINASE"/>
    <property type="match status" value="1"/>
</dbReference>
<dbReference type="InterPro" id="IPR006283">
    <property type="entry name" value="ThiL-like"/>
</dbReference>
<dbReference type="InterPro" id="IPR036676">
    <property type="entry name" value="PurM-like_C_sf"/>
</dbReference>
<dbReference type="GO" id="GO:0009228">
    <property type="term" value="P:thiamine biosynthetic process"/>
    <property type="evidence" value="ECO:0007669"/>
    <property type="project" value="InterPro"/>
</dbReference>
<feature type="domain" description="PurM-like C-terminal" evidence="2">
    <location>
        <begin position="159"/>
        <end position="260"/>
    </location>
</feature>
<name>A0A6J6KIH1_9ZZZZ</name>
<dbReference type="PIRSF" id="PIRSF005303">
    <property type="entry name" value="Thiam_monoph_kin"/>
    <property type="match status" value="1"/>
</dbReference>
<evidence type="ECO:0000259" key="2">
    <source>
        <dbReference type="Pfam" id="PF02769"/>
    </source>
</evidence>
<gene>
    <name evidence="4" type="ORF">UFOPK2171_00542</name>
    <name evidence="3" type="ORF">UFOPK2237_00350</name>
</gene>
<dbReference type="EMBL" id="CAEZWI010000025">
    <property type="protein sequence ID" value="CAB4648327.1"/>
    <property type="molecule type" value="Genomic_DNA"/>
</dbReference>
<dbReference type="EMBL" id="CAEZWD010000052">
    <property type="protein sequence ID" value="CAB4648838.1"/>
    <property type="molecule type" value="Genomic_DNA"/>
</dbReference>
<dbReference type="PANTHER" id="PTHR30270">
    <property type="entry name" value="THIAMINE-MONOPHOSPHATE KINASE"/>
    <property type="match status" value="1"/>
</dbReference>